<dbReference type="PANTHER" id="PTHR33116:SF86">
    <property type="entry name" value="REVERSE TRANSCRIPTASE DOMAIN-CONTAINING PROTEIN"/>
    <property type="match status" value="1"/>
</dbReference>
<keyword evidence="2" id="KW-1185">Reference proteome</keyword>
<evidence type="ECO:0008006" key="3">
    <source>
        <dbReference type="Google" id="ProtNLM"/>
    </source>
</evidence>
<dbReference type="EMBL" id="JAUIZM010000012">
    <property type="protein sequence ID" value="KAK1353842.1"/>
    <property type="molecule type" value="Genomic_DNA"/>
</dbReference>
<evidence type="ECO:0000313" key="1">
    <source>
        <dbReference type="EMBL" id="KAK1353842.1"/>
    </source>
</evidence>
<sequence length="232" mass="26229">MKASRSLELERFLDQLQDFTVGGSGLMADKPWVKLKPHNRSAIDQLYQWWIRSPLTFEVQWQCPVSHIFFADDSLLFFEASNQNASHILAILNAYSEASGQLINFNKSSIKFSPNTPVVVKESISHLFGFEDMYPSAFYLGLPAALGRNKMIMFDFIGERALKKLKGWKSKNMSQSGGEVLIKSVIQAISSFAMQCFLLPSLINSIISSIRKNFGGGDAETRHIHWKAWDVM</sequence>
<proteinExistence type="predicted"/>
<comment type="caution">
    <text evidence="1">The sequence shown here is derived from an EMBL/GenBank/DDBJ whole genome shotgun (WGS) entry which is preliminary data.</text>
</comment>
<protein>
    <recommendedName>
        <fullName evidence="3">Reverse transcriptase domain-containing protein</fullName>
    </recommendedName>
</protein>
<dbReference type="AlphaFoldDB" id="A0AAD8GRI3"/>
<name>A0AAD8GRI3_9APIA</name>
<dbReference type="PANTHER" id="PTHR33116">
    <property type="entry name" value="REVERSE TRANSCRIPTASE ZINC-BINDING DOMAIN-CONTAINING PROTEIN-RELATED-RELATED"/>
    <property type="match status" value="1"/>
</dbReference>
<reference evidence="1" key="1">
    <citation type="submission" date="2023-02" db="EMBL/GenBank/DDBJ databases">
        <title>Genome of toxic invasive species Heracleum sosnowskyi carries increased number of genes despite the absence of recent whole-genome duplications.</title>
        <authorList>
            <person name="Schelkunov M."/>
            <person name="Shtratnikova V."/>
            <person name="Makarenko M."/>
            <person name="Klepikova A."/>
            <person name="Omelchenko D."/>
            <person name="Novikova G."/>
            <person name="Obukhova E."/>
            <person name="Bogdanov V."/>
            <person name="Penin A."/>
            <person name="Logacheva M."/>
        </authorList>
    </citation>
    <scope>NUCLEOTIDE SEQUENCE</scope>
    <source>
        <strain evidence="1">Hsosn_3</strain>
        <tissue evidence="1">Leaf</tissue>
    </source>
</reference>
<dbReference type="Proteomes" id="UP001237642">
    <property type="component" value="Unassembled WGS sequence"/>
</dbReference>
<organism evidence="1 2">
    <name type="scientific">Heracleum sosnowskyi</name>
    <dbReference type="NCBI Taxonomy" id="360622"/>
    <lineage>
        <taxon>Eukaryota</taxon>
        <taxon>Viridiplantae</taxon>
        <taxon>Streptophyta</taxon>
        <taxon>Embryophyta</taxon>
        <taxon>Tracheophyta</taxon>
        <taxon>Spermatophyta</taxon>
        <taxon>Magnoliopsida</taxon>
        <taxon>eudicotyledons</taxon>
        <taxon>Gunneridae</taxon>
        <taxon>Pentapetalae</taxon>
        <taxon>asterids</taxon>
        <taxon>campanulids</taxon>
        <taxon>Apiales</taxon>
        <taxon>Apiaceae</taxon>
        <taxon>Apioideae</taxon>
        <taxon>apioid superclade</taxon>
        <taxon>Tordylieae</taxon>
        <taxon>Tordyliinae</taxon>
        <taxon>Heracleum</taxon>
    </lineage>
</organism>
<evidence type="ECO:0000313" key="2">
    <source>
        <dbReference type="Proteomes" id="UP001237642"/>
    </source>
</evidence>
<gene>
    <name evidence="1" type="ORF">POM88_052207</name>
</gene>
<accession>A0AAD8GRI3</accession>
<reference evidence="1" key="2">
    <citation type="submission" date="2023-05" db="EMBL/GenBank/DDBJ databases">
        <authorList>
            <person name="Schelkunov M.I."/>
        </authorList>
    </citation>
    <scope>NUCLEOTIDE SEQUENCE</scope>
    <source>
        <strain evidence="1">Hsosn_3</strain>
        <tissue evidence="1">Leaf</tissue>
    </source>
</reference>